<dbReference type="EMBL" id="CM023485">
    <property type="protein sequence ID" value="KAH6930336.1"/>
    <property type="molecule type" value="Genomic_DNA"/>
</dbReference>
<accession>A0ACB7S8R6</accession>
<reference evidence="1" key="1">
    <citation type="submission" date="2020-05" db="EMBL/GenBank/DDBJ databases">
        <title>Large-scale comparative analyses of tick genomes elucidate their genetic diversity and vector capacities.</title>
        <authorList>
            <person name="Jia N."/>
            <person name="Wang J."/>
            <person name="Shi W."/>
            <person name="Du L."/>
            <person name="Sun Y."/>
            <person name="Zhan W."/>
            <person name="Jiang J."/>
            <person name="Wang Q."/>
            <person name="Zhang B."/>
            <person name="Ji P."/>
            <person name="Sakyi L.B."/>
            <person name="Cui X."/>
            <person name="Yuan T."/>
            <person name="Jiang B."/>
            <person name="Yang W."/>
            <person name="Lam T.T.-Y."/>
            <person name="Chang Q."/>
            <person name="Ding S."/>
            <person name="Wang X."/>
            <person name="Zhu J."/>
            <person name="Ruan X."/>
            <person name="Zhao L."/>
            <person name="Wei J."/>
            <person name="Que T."/>
            <person name="Du C."/>
            <person name="Cheng J."/>
            <person name="Dai P."/>
            <person name="Han X."/>
            <person name="Huang E."/>
            <person name="Gao Y."/>
            <person name="Liu J."/>
            <person name="Shao H."/>
            <person name="Ye R."/>
            <person name="Li L."/>
            <person name="Wei W."/>
            <person name="Wang X."/>
            <person name="Wang C."/>
            <person name="Yang T."/>
            <person name="Huo Q."/>
            <person name="Li W."/>
            <person name="Guo W."/>
            <person name="Chen H."/>
            <person name="Zhou L."/>
            <person name="Ni X."/>
            <person name="Tian J."/>
            <person name="Zhou Y."/>
            <person name="Sheng Y."/>
            <person name="Liu T."/>
            <person name="Pan Y."/>
            <person name="Xia L."/>
            <person name="Li J."/>
            <person name="Zhao F."/>
            <person name="Cao W."/>
        </authorList>
    </citation>
    <scope>NUCLEOTIDE SEQUENCE</scope>
    <source>
        <strain evidence="1">Hyas-2018</strain>
    </source>
</reference>
<evidence type="ECO:0000313" key="1">
    <source>
        <dbReference type="EMBL" id="KAH6930336.1"/>
    </source>
</evidence>
<sequence>MGAALARVELEFLRKDFLSDLCTSAEAEFRVKAEIHPFPCALRRYAETFPYTRIEGKYLPYESLSSFGCDEGEGEVYETMTLNVGSGDMEDRSTERKSPFHFLEIAFALLTA</sequence>
<protein>
    <submittedName>
        <fullName evidence="1">Uncharacterized protein</fullName>
    </submittedName>
</protein>
<organism evidence="1 2">
    <name type="scientific">Hyalomma asiaticum</name>
    <name type="common">Tick</name>
    <dbReference type="NCBI Taxonomy" id="266040"/>
    <lineage>
        <taxon>Eukaryota</taxon>
        <taxon>Metazoa</taxon>
        <taxon>Ecdysozoa</taxon>
        <taxon>Arthropoda</taxon>
        <taxon>Chelicerata</taxon>
        <taxon>Arachnida</taxon>
        <taxon>Acari</taxon>
        <taxon>Parasitiformes</taxon>
        <taxon>Ixodida</taxon>
        <taxon>Ixodoidea</taxon>
        <taxon>Ixodidae</taxon>
        <taxon>Hyalomminae</taxon>
        <taxon>Hyalomma</taxon>
    </lineage>
</organism>
<proteinExistence type="predicted"/>
<comment type="caution">
    <text evidence="1">The sequence shown here is derived from an EMBL/GenBank/DDBJ whole genome shotgun (WGS) entry which is preliminary data.</text>
</comment>
<dbReference type="Proteomes" id="UP000821845">
    <property type="component" value="Chromosome 5"/>
</dbReference>
<keyword evidence="2" id="KW-1185">Reference proteome</keyword>
<evidence type="ECO:0000313" key="2">
    <source>
        <dbReference type="Proteomes" id="UP000821845"/>
    </source>
</evidence>
<gene>
    <name evidence="1" type="ORF">HPB50_012834</name>
</gene>
<name>A0ACB7S8R6_HYAAI</name>